<evidence type="ECO:0000313" key="1">
    <source>
        <dbReference type="EMBL" id="OGK42081.1"/>
    </source>
</evidence>
<name>A0A1F7IFF7_9BACT</name>
<gene>
    <name evidence="1" type="ORF">A3A74_04905</name>
</gene>
<dbReference type="AlphaFoldDB" id="A0A1F7IFF7"/>
<dbReference type="InterPro" id="IPR014942">
    <property type="entry name" value="AbiEii"/>
</dbReference>
<organism evidence="1 2">
    <name type="scientific">Candidatus Roizmanbacteria bacterium RIFCSPLOWO2_01_FULL_35_13</name>
    <dbReference type="NCBI Taxonomy" id="1802055"/>
    <lineage>
        <taxon>Bacteria</taxon>
        <taxon>Candidatus Roizmaniibacteriota</taxon>
    </lineage>
</organism>
<protein>
    <recommendedName>
        <fullName evidence="3">Nucleotidyl transferase AbiEii/AbiGii toxin family protein</fullName>
    </recommendedName>
</protein>
<sequence>MPVAKYFVLGGGTALSLQIAHRKSFDFDFFSEIEIAKDLKEKIVKKITIEEITVDTGDEFTFYSTDKVKFTFLFYYYRSYFDIFEFKNGLKIFSVKEIAVKKAYTIGHRGVYRDYFDLFTIFKGKYINLYEIITGAESVYKELFNSKLFLEQLVYFKDLPDFDITSINNQQIPSKDEVKQFLEEEVRKYLKS</sequence>
<dbReference type="EMBL" id="MGAF01000011">
    <property type="protein sequence ID" value="OGK42081.1"/>
    <property type="molecule type" value="Genomic_DNA"/>
</dbReference>
<evidence type="ECO:0008006" key="3">
    <source>
        <dbReference type="Google" id="ProtNLM"/>
    </source>
</evidence>
<evidence type="ECO:0000313" key="2">
    <source>
        <dbReference type="Proteomes" id="UP000179270"/>
    </source>
</evidence>
<accession>A0A1F7IFF7</accession>
<dbReference type="STRING" id="1802055.A3A74_04905"/>
<dbReference type="Proteomes" id="UP000179270">
    <property type="component" value="Unassembled WGS sequence"/>
</dbReference>
<comment type="caution">
    <text evidence="1">The sequence shown here is derived from an EMBL/GenBank/DDBJ whole genome shotgun (WGS) entry which is preliminary data.</text>
</comment>
<proteinExistence type="predicted"/>
<reference evidence="1 2" key="1">
    <citation type="journal article" date="2016" name="Nat. Commun.">
        <title>Thousands of microbial genomes shed light on interconnected biogeochemical processes in an aquifer system.</title>
        <authorList>
            <person name="Anantharaman K."/>
            <person name="Brown C.T."/>
            <person name="Hug L.A."/>
            <person name="Sharon I."/>
            <person name="Castelle C.J."/>
            <person name="Probst A.J."/>
            <person name="Thomas B.C."/>
            <person name="Singh A."/>
            <person name="Wilkins M.J."/>
            <person name="Karaoz U."/>
            <person name="Brodie E.L."/>
            <person name="Williams K.H."/>
            <person name="Hubbard S.S."/>
            <person name="Banfield J.F."/>
        </authorList>
    </citation>
    <scope>NUCLEOTIDE SEQUENCE [LARGE SCALE GENOMIC DNA]</scope>
</reference>
<dbReference type="Pfam" id="PF08843">
    <property type="entry name" value="AbiEii"/>
    <property type="match status" value="1"/>
</dbReference>